<dbReference type="InterPro" id="IPR003594">
    <property type="entry name" value="HATPase_dom"/>
</dbReference>
<sequence>MLVLRLLPWVVVVCVAGALSYLRLLDLRLTPLRNGARLLIEQSVALTTSELSNLSRDALVLGQNPALTTAVSTDNLPATGTALLTFARASRPYARIAWIDETGRERSRIDNSDGMATLVDPARLRRMAPGPWLQSLSDLLPTEARFTPLDDRDGGIRLHAASPVYDGRGRQRGMVVLTLDLRRLLTQLQALDSAGVQPIQLIGPDGRLVAAGTPTPGLPFTDPGLWQLMQEQGRGRREGAEGMWHFQDFLPTEPGPGRLASTPWHFIAHVPAETVGQLRSTSAWQSGGASAVVLVLAVWAIGRRRQIERERERLLADLQSNHRALAAAKAEAEASLQRLQQLQTELVQAEKLASLGLLVAGVAHELNTPLGSAKVTASTMSRRLDDALRSAATDTLTPQQMRTVLNNQRAGLDIVDHSLGRAGQVIRLFKQLAVDRGAVERRVFALDDLLSDVQRLLAARQMAPDVALHIEPAPGLVLDSYPGPLGQVVENLVGNAQLHAFESDLGSPPPRACPAEIRVRSQIDPHSGCLEIAVIDNGRGIDANVLPRIFDPFFTTRRGRGGTGIGLHLCHHFCTQVLGGRVTVTTSPGQGSRFTVQIPLKAP</sequence>
<keyword evidence="10" id="KW-0808">Transferase</keyword>
<dbReference type="InterPro" id="IPR003661">
    <property type="entry name" value="HisK_dim/P_dom"/>
</dbReference>
<evidence type="ECO:0000256" key="1">
    <source>
        <dbReference type="ARBA" id="ARBA00000085"/>
    </source>
</evidence>
<dbReference type="SMART" id="SM00387">
    <property type="entry name" value="HATPase_c"/>
    <property type="match status" value="1"/>
</dbReference>
<dbReference type="CDD" id="cd00082">
    <property type="entry name" value="HisKA"/>
    <property type="match status" value="1"/>
</dbReference>
<evidence type="ECO:0000313" key="11">
    <source>
        <dbReference type="Proteomes" id="UP000518288"/>
    </source>
</evidence>
<dbReference type="GO" id="GO:0000155">
    <property type="term" value="F:phosphorelay sensor kinase activity"/>
    <property type="evidence" value="ECO:0007669"/>
    <property type="project" value="InterPro"/>
</dbReference>
<dbReference type="EC" id="2.7.13.3" evidence="3"/>
<protein>
    <recommendedName>
        <fullName evidence="3">histidine kinase</fullName>
        <ecNumber evidence="3">2.7.13.3</ecNumber>
    </recommendedName>
</protein>
<evidence type="ECO:0000313" key="10">
    <source>
        <dbReference type="EMBL" id="NYG34165.1"/>
    </source>
</evidence>
<keyword evidence="7" id="KW-1133">Transmembrane helix</keyword>
<keyword evidence="5" id="KW-0597">Phosphoprotein</keyword>
<evidence type="ECO:0000256" key="7">
    <source>
        <dbReference type="ARBA" id="ARBA00022989"/>
    </source>
</evidence>
<dbReference type="Gene3D" id="1.10.287.130">
    <property type="match status" value="1"/>
</dbReference>
<feature type="domain" description="Histidine kinase" evidence="9">
    <location>
        <begin position="361"/>
        <end position="602"/>
    </location>
</feature>
<organism evidence="10 11">
    <name type="scientific">Sphaerotilus montanus</name>
    <dbReference type="NCBI Taxonomy" id="522889"/>
    <lineage>
        <taxon>Bacteria</taxon>
        <taxon>Pseudomonadati</taxon>
        <taxon>Pseudomonadota</taxon>
        <taxon>Betaproteobacteria</taxon>
        <taxon>Burkholderiales</taxon>
        <taxon>Sphaerotilaceae</taxon>
        <taxon>Sphaerotilus</taxon>
    </lineage>
</organism>
<dbReference type="AlphaFoldDB" id="A0A7Y9QZ27"/>
<comment type="caution">
    <text evidence="10">The sequence shown here is derived from an EMBL/GenBank/DDBJ whole genome shotgun (WGS) entry which is preliminary data.</text>
</comment>
<dbReference type="PANTHER" id="PTHR43065:SF47">
    <property type="match status" value="1"/>
</dbReference>
<dbReference type="Gene3D" id="3.30.450.20">
    <property type="entry name" value="PAS domain"/>
    <property type="match status" value="1"/>
</dbReference>
<dbReference type="SUPFAM" id="SSF103190">
    <property type="entry name" value="Sensory domain-like"/>
    <property type="match status" value="2"/>
</dbReference>
<keyword evidence="11" id="KW-1185">Reference proteome</keyword>
<evidence type="ECO:0000256" key="2">
    <source>
        <dbReference type="ARBA" id="ARBA00004651"/>
    </source>
</evidence>
<dbReference type="Gene3D" id="3.30.565.10">
    <property type="entry name" value="Histidine kinase-like ATPase, C-terminal domain"/>
    <property type="match status" value="1"/>
</dbReference>
<accession>A0A7Y9QZ27</accession>
<evidence type="ECO:0000256" key="6">
    <source>
        <dbReference type="ARBA" id="ARBA00022692"/>
    </source>
</evidence>
<evidence type="ECO:0000256" key="3">
    <source>
        <dbReference type="ARBA" id="ARBA00012438"/>
    </source>
</evidence>
<comment type="catalytic activity">
    <reaction evidence="1">
        <text>ATP + protein L-histidine = ADP + protein N-phospho-L-histidine.</text>
        <dbReference type="EC" id="2.7.13.3"/>
    </reaction>
</comment>
<proteinExistence type="predicted"/>
<gene>
    <name evidence="10" type="ORF">BDD16_003151</name>
</gene>
<evidence type="ECO:0000256" key="8">
    <source>
        <dbReference type="SAM" id="Coils"/>
    </source>
</evidence>
<keyword evidence="7" id="KW-0472">Membrane</keyword>
<keyword evidence="8" id="KW-0175">Coiled coil</keyword>
<dbReference type="InterPro" id="IPR036097">
    <property type="entry name" value="HisK_dim/P_sf"/>
</dbReference>
<feature type="coiled-coil region" evidence="8">
    <location>
        <begin position="315"/>
        <end position="352"/>
    </location>
</feature>
<reference evidence="10 11" key="1">
    <citation type="submission" date="2020-07" db="EMBL/GenBank/DDBJ databases">
        <title>Genomic Encyclopedia of Archaeal and Bacterial Type Strains, Phase II (KMG-II): from individual species to whole genera.</title>
        <authorList>
            <person name="Goeker M."/>
        </authorList>
    </citation>
    <scope>NUCLEOTIDE SEQUENCE [LARGE SCALE GENOMIC DNA]</scope>
    <source>
        <strain evidence="10 11">DSM 21226</strain>
    </source>
</reference>
<dbReference type="SUPFAM" id="SSF47384">
    <property type="entry name" value="Homodimeric domain of signal transducing histidine kinase"/>
    <property type="match status" value="1"/>
</dbReference>
<dbReference type="GO" id="GO:0005886">
    <property type="term" value="C:plasma membrane"/>
    <property type="evidence" value="ECO:0007669"/>
    <property type="project" value="UniProtKB-SubCell"/>
</dbReference>
<evidence type="ECO:0000259" key="9">
    <source>
        <dbReference type="PROSITE" id="PS50109"/>
    </source>
</evidence>
<dbReference type="InterPro" id="IPR005467">
    <property type="entry name" value="His_kinase_dom"/>
</dbReference>
<dbReference type="PROSITE" id="PS50109">
    <property type="entry name" value="HIS_KIN"/>
    <property type="match status" value="1"/>
</dbReference>
<keyword evidence="4" id="KW-1003">Cell membrane</keyword>
<dbReference type="PRINTS" id="PR00344">
    <property type="entry name" value="BCTRLSENSOR"/>
</dbReference>
<evidence type="ECO:0000256" key="4">
    <source>
        <dbReference type="ARBA" id="ARBA00022475"/>
    </source>
</evidence>
<dbReference type="InterPro" id="IPR004358">
    <property type="entry name" value="Sig_transdc_His_kin-like_C"/>
</dbReference>
<dbReference type="Pfam" id="PF02518">
    <property type="entry name" value="HATPase_c"/>
    <property type="match status" value="1"/>
</dbReference>
<dbReference type="EMBL" id="JACCFH010000001">
    <property type="protein sequence ID" value="NYG34165.1"/>
    <property type="molecule type" value="Genomic_DNA"/>
</dbReference>
<dbReference type="SUPFAM" id="SSF55874">
    <property type="entry name" value="ATPase domain of HSP90 chaperone/DNA topoisomerase II/histidine kinase"/>
    <property type="match status" value="1"/>
</dbReference>
<dbReference type="PANTHER" id="PTHR43065">
    <property type="entry name" value="SENSOR HISTIDINE KINASE"/>
    <property type="match status" value="1"/>
</dbReference>
<keyword evidence="6" id="KW-0812">Transmembrane</keyword>
<name>A0A7Y9QZ27_9BURK</name>
<keyword evidence="10" id="KW-0418">Kinase</keyword>
<dbReference type="InterPro" id="IPR036890">
    <property type="entry name" value="HATPase_C_sf"/>
</dbReference>
<evidence type="ECO:0000256" key="5">
    <source>
        <dbReference type="ARBA" id="ARBA00022553"/>
    </source>
</evidence>
<dbReference type="RefSeq" id="WP_179634844.1">
    <property type="nucleotide sequence ID" value="NZ_CAXYYM010000099.1"/>
</dbReference>
<dbReference type="Proteomes" id="UP000518288">
    <property type="component" value="Unassembled WGS sequence"/>
</dbReference>
<dbReference type="InterPro" id="IPR029151">
    <property type="entry name" value="Sensor-like_sf"/>
</dbReference>
<comment type="subcellular location">
    <subcellularLocation>
        <location evidence="2">Cell membrane</location>
        <topology evidence="2">Multi-pass membrane protein</topology>
    </subcellularLocation>
</comment>